<name>A0ABP1QEQ8_9HEXA</name>
<keyword evidence="2" id="KW-1185">Reference proteome</keyword>
<reference evidence="1 2" key="1">
    <citation type="submission" date="2024-08" db="EMBL/GenBank/DDBJ databases">
        <authorList>
            <person name="Cucini C."/>
            <person name="Frati F."/>
        </authorList>
    </citation>
    <scope>NUCLEOTIDE SEQUENCE [LARGE SCALE GENOMIC DNA]</scope>
</reference>
<evidence type="ECO:0000313" key="1">
    <source>
        <dbReference type="EMBL" id="CAL8097109.1"/>
    </source>
</evidence>
<organism evidence="1 2">
    <name type="scientific">Orchesella dallaii</name>
    <dbReference type="NCBI Taxonomy" id="48710"/>
    <lineage>
        <taxon>Eukaryota</taxon>
        <taxon>Metazoa</taxon>
        <taxon>Ecdysozoa</taxon>
        <taxon>Arthropoda</taxon>
        <taxon>Hexapoda</taxon>
        <taxon>Collembola</taxon>
        <taxon>Entomobryomorpha</taxon>
        <taxon>Entomobryoidea</taxon>
        <taxon>Orchesellidae</taxon>
        <taxon>Orchesellinae</taxon>
        <taxon>Orchesella</taxon>
    </lineage>
</organism>
<dbReference type="EMBL" id="CAXLJM020000028">
    <property type="protein sequence ID" value="CAL8097109.1"/>
    <property type="molecule type" value="Genomic_DNA"/>
</dbReference>
<dbReference type="Proteomes" id="UP001642540">
    <property type="component" value="Unassembled WGS sequence"/>
</dbReference>
<evidence type="ECO:0000313" key="2">
    <source>
        <dbReference type="Proteomes" id="UP001642540"/>
    </source>
</evidence>
<protein>
    <recommendedName>
        <fullName evidence="3">Transmembrane protein</fullName>
    </recommendedName>
</protein>
<accession>A0ABP1QEQ8</accession>
<sequence>MDSLLLRIDWYSFLIGSQVSSLIGIHTLSAYDGVKLQFPREYLYPSVHNGGDTIFLFRIKEPGNYWKVAPKLHFRIFEKYIIGGFLYTMFENHYKLEDSIAGAFLCGGALGAYSCFSFQNGWPTDILRQYFLYSLSSAVFASTCQFVKNRLVAEGIVKASSFNLSVSIDLVSFSVGATLGYLIGLYCGHFTDNFEPILLPEIEDSDSSWEVTLKATQVLSDICCCLLKLYVRVEERLLVGGALYCSTEGLAEKILGFKSHFITTPLCGAILGSYFGQNPRGNPRRIALVSSAIACISRYTWSHASTQEDLTELLTNPLKQTTNV</sequence>
<gene>
    <name evidence="1" type="ORF">ODALV1_LOCUS9550</name>
</gene>
<comment type="caution">
    <text evidence="1">The sequence shown here is derived from an EMBL/GenBank/DDBJ whole genome shotgun (WGS) entry which is preliminary data.</text>
</comment>
<proteinExistence type="predicted"/>
<evidence type="ECO:0008006" key="3">
    <source>
        <dbReference type="Google" id="ProtNLM"/>
    </source>
</evidence>